<evidence type="ECO:0000313" key="1">
    <source>
        <dbReference type="EMBL" id="KAF3269748.1"/>
    </source>
</evidence>
<accession>A0A7C8R919</accession>
<dbReference type="EMBL" id="JAABOJ010000078">
    <property type="protein sequence ID" value="KAF3269748.1"/>
    <property type="molecule type" value="Genomic_DNA"/>
</dbReference>
<evidence type="ECO:0000313" key="2">
    <source>
        <dbReference type="Proteomes" id="UP000474640"/>
    </source>
</evidence>
<protein>
    <submittedName>
        <fullName evidence="1">Uncharacterized protein</fullName>
    </submittedName>
</protein>
<name>A0A7C8R919_ORBOL</name>
<reference evidence="1 2" key="1">
    <citation type="submission" date="2020-01" db="EMBL/GenBank/DDBJ databases">
        <authorList>
            <person name="Palmer J.M."/>
        </authorList>
    </citation>
    <scope>NUCLEOTIDE SEQUENCE [LARGE SCALE GENOMIC DNA]</scope>
    <source>
        <strain evidence="1 2">TWF970</strain>
    </source>
</reference>
<dbReference type="Proteomes" id="UP000474640">
    <property type="component" value="Unassembled WGS sequence"/>
</dbReference>
<dbReference type="AlphaFoldDB" id="A0A7C8R919"/>
<organism evidence="1 2">
    <name type="scientific">Orbilia oligospora</name>
    <name type="common">Nematode-trapping fungus</name>
    <name type="synonym">Arthrobotrys oligospora</name>
    <dbReference type="NCBI Taxonomy" id="2813651"/>
    <lineage>
        <taxon>Eukaryota</taxon>
        <taxon>Fungi</taxon>
        <taxon>Dikarya</taxon>
        <taxon>Ascomycota</taxon>
        <taxon>Pezizomycotina</taxon>
        <taxon>Orbiliomycetes</taxon>
        <taxon>Orbiliales</taxon>
        <taxon>Orbiliaceae</taxon>
        <taxon>Orbilia</taxon>
    </lineage>
</organism>
<dbReference type="OrthoDB" id="10313155at2759"/>
<proteinExistence type="predicted"/>
<sequence>MRRSFYVQKDSQLPTWYLIIVHSYSNGMPKPLASPTVEVIYRVEDKPPNQT</sequence>
<comment type="caution">
    <text evidence="1">The sequence shown here is derived from an EMBL/GenBank/DDBJ whole genome shotgun (WGS) entry which is preliminary data.</text>
</comment>
<gene>
    <name evidence="1" type="ORF">TWF970_010896</name>
</gene>